<dbReference type="AlphaFoldDB" id="V4PRL2"/>
<dbReference type="EMBL" id="AOFQ01000044">
    <property type="protein sequence ID" value="ESQ98790.1"/>
    <property type="molecule type" value="Genomic_DNA"/>
</dbReference>
<protein>
    <recommendedName>
        <fullName evidence="3">Integrase catalytic domain-containing protein</fullName>
    </recommendedName>
</protein>
<organism evidence="1 2">
    <name type="scientific">Stutzerimonas chloritidismutans AW-1</name>
    <dbReference type="NCBI Taxonomy" id="1263865"/>
    <lineage>
        <taxon>Bacteria</taxon>
        <taxon>Pseudomonadati</taxon>
        <taxon>Pseudomonadota</taxon>
        <taxon>Gammaproteobacteria</taxon>
        <taxon>Pseudomonadales</taxon>
        <taxon>Pseudomonadaceae</taxon>
        <taxon>Stutzerimonas</taxon>
    </lineage>
</organism>
<dbReference type="Proteomes" id="UP000017822">
    <property type="component" value="Unassembled WGS sequence"/>
</dbReference>
<dbReference type="InterPro" id="IPR012337">
    <property type="entry name" value="RNaseH-like_sf"/>
</dbReference>
<proteinExistence type="predicted"/>
<evidence type="ECO:0000313" key="1">
    <source>
        <dbReference type="EMBL" id="ESQ98790.1"/>
    </source>
</evidence>
<evidence type="ECO:0008006" key="3">
    <source>
        <dbReference type="Google" id="ProtNLM"/>
    </source>
</evidence>
<name>V4PRL2_STUCH</name>
<accession>V4PRL2</accession>
<evidence type="ECO:0000313" key="2">
    <source>
        <dbReference type="Proteomes" id="UP000017822"/>
    </source>
</evidence>
<dbReference type="SUPFAM" id="SSF53098">
    <property type="entry name" value="Ribonuclease H-like"/>
    <property type="match status" value="1"/>
</dbReference>
<reference evidence="1 2" key="1">
    <citation type="submission" date="2013-07" db="EMBL/GenBank/DDBJ databases">
        <authorList>
            <person name="Schaap P.J."/>
            <person name="Mehboob F."/>
            <person name="Oosterkamp M.J."/>
            <person name="de Vos W.M."/>
            <person name="Stams A.J.M."/>
            <person name="Koehorst J.J."/>
        </authorList>
    </citation>
    <scope>NUCLEOTIDE SEQUENCE [LARGE SCALE GENOMIC DNA]</scope>
    <source>
        <strain evidence="1 2">AW-1</strain>
    </source>
</reference>
<comment type="caution">
    <text evidence="1">The sequence shown here is derived from an EMBL/GenBank/DDBJ whole genome shotgun (WGS) entry which is preliminary data.</text>
</comment>
<sequence length="68" mass="7699">MRRPGLKGVVRGKPVMTTVSDKATPCPLDKVNRQFRAERPNALWVSDFTYVSSWQGFVYVAFVIDVLP</sequence>
<gene>
    <name evidence="1" type="ORF">F753_13975</name>
</gene>
<dbReference type="PATRIC" id="fig|1263865.4.peg.2689"/>